<keyword evidence="3 5" id="KW-1133">Transmembrane helix</keyword>
<evidence type="ECO:0000256" key="2">
    <source>
        <dbReference type="ARBA" id="ARBA00022692"/>
    </source>
</evidence>
<dbReference type="PANTHER" id="PTHR43077:SF5">
    <property type="entry name" value="PHAGE INFECTION PROTEIN"/>
    <property type="match status" value="1"/>
</dbReference>
<evidence type="ECO:0000256" key="1">
    <source>
        <dbReference type="ARBA" id="ARBA00004141"/>
    </source>
</evidence>
<feature type="domain" description="DUF3533" evidence="6">
    <location>
        <begin position="13"/>
        <end position="354"/>
    </location>
</feature>
<feature type="transmembrane region" description="Helical" evidence="5">
    <location>
        <begin position="195"/>
        <end position="215"/>
    </location>
</feature>
<feature type="transmembrane region" description="Helical" evidence="5">
    <location>
        <begin position="12"/>
        <end position="30"/>
    </location>
</feature>
<feature type="transmembrane region" description="Helical" evidence="5">
    <location>
        <begin position="263"/>
        <end position="281"/>
    </location>
</feature>
<evidence type="ECO:0000313" key="8">
    <source>
        <dbReference type="Proteomes" id="UP001597399"/>
    </source>
</evidence>
<feature type="transmembrane region" description="Helical" evidence="5">
    <location>
        <begin position="236"/>
        <end position="257"/>
    </location>
</feature>
<dbReference type="RefSeq" id="WP_253063614.1">
    <property type="nucleotide sequence ID" value="NZ_JAMXWM010000022.1"/>
</dbReference>
<dbReference type="EMBL" id="JBHUMQ010000012">
    <property type="protein sequence ID" value="MFD2692945.1"/>
    <property type="molecule type" value="Genomic_DNA"/>
</dbReference>
<feature type="transmembrane region" description="Helical" evidence="5">
    <location>
        <begin position="293"/>
        <end position="310"/>
    </location>
</feature>
<keyword evidence="2 5" id="KW-0812">Transmembrane</keyword>
<name>A0ABW5S383_9BACL</name>
<accession>A0ABW5S383</accession>
<evidence type="ECO:0000259" key="6">
    <source>
        <dbReference type="Pfam" id="PF12051"/>
    </source>
</evidence>
<organism evidence="7 8">
    <name type="scientific">Sporolactobacillus shoreicorticis</name>
    <dbReference type="NCBI Taxonomy" id="1923877"/>
    <lineage>
        <taxon>Bacteria</taxon>
        <taxon>Bacillati</taxon>
        <taxon>Bacillota</taxon>
        <taxon>Bacilli</taxon>
        <taxon>Bacillales</taxon>
        <taxon>Sporolactobacillaceae</taxon>
        <taxon>Sporolactobacillus</taxon>
    </lineage>
</organism>
<comment type="caution">
    <text evidence="7">The sequence shown here is derived from an EMBL/GenBank/DDBJ whole genome shotgun (WGS) entry which is preliminary data.</text>
</comment>
<dbReference type="Pfam" id="PF12051">
    <property type="entry name" value="DUF3533"/>
    <property type="match status" value="1"/>
</dbReference>
<evidence type="ECO:0000256" key="5">
    <source>
        <dbReference type="SAM" id="Phobius"/>
    </source>
</evidence>
<keyword evidence="4 5" id="KW-0472">Membrane</keyword>
<evidence type="ECO:0000256" key="4">
    <source>
        <dbReference type="ARBA" id="ARBA00023136"/>
    </source>
</evidence>
<dbReference type="Gene3D" id="3.40.1710.10">
    <property type="entry name" value="abc type-2 transporter like domain"/>
    <property type="match status" value="1"/>
</dbReference>
<dbReference type="PANTHER" id="PTHR43077">
    <property type="entry name" value="TRANSPORT PERMEASE YVFS-RELATED"/>
    <property type="match status" value="1"/>
</dbReference>
<reference evidence="8" key="1">
    <citation type="journal article" date="2019" name="Int. J. Syst. Evol. Microbiol.">
        <title>The Global Catalogue of Microorganisms (GCM) 10K type strain sequencing project: providing services to taxonomists for standard genome sequencing and annotation.</title>
        <authorList>
            <consortium name="The Broad Institute Genomics Platform"/>
            <consortium name="The Broad Institute Genome Sequencing Center for Infectious Disease"/>
            <person name="Wu L."/>
            <person name="Ma J."/>
        </authorList>
    </citation>
    <scope>NUCLEOTIDE SEQUENCE [LARGE SCALE GENOMIC DNA]</scope>
    <source>
        <strain evidence="8">TISTR 2466</strain>
    </source>
</reference>
<dbReference type="InterPro" id="IPR022703">
    <property type="entry name" value="DUF3533"/>
</dbReference>
<evidence type="ECO:0000256" key="3">
    <source>
        <dbReference type="ARBA" id="ARBA00022989"/>
    </source>
</evidence>
<feature type="transmembrane region" description="Helical" evidence="5">
    <location>
        <begin position="348"/>
        <end position="372"/>
    </location>
</feature>
<comment type="subcellular location">
    <subcellularLocation>
        <location evidence="1">Membrane</location>
        <topology evidence="1">Multi-pass membrane protein</topology>
    </subcellularLocation>
</comment>
<sequence>MLRVFTRKSFWLYLVIVVLVLSIFSFAQFGPSSTSKIKGLKVALVNEDQGPNGKVIKEKLQDAFDKSDAPIKWVSRSSLHSAKKGMENKDYYAAVIIPENFTEQLTTLQTVNPQAAGIELWVNQGMNAQAATAVQTIFAKVSTKLTATISNQTLQVADAHHLKLTPAQAKVLTQPIDTEIHLINKVGTHSAGGNAPVLLTMLVWLGGLISSLLMWRTFKKMGNDSLSLRLTVGQTLAGLVLSFTQALTLLTVVSGMMNLHVPNTWNLIWALTFSAFVYYLIQTAVLDWLGFKGWPIVILIWFFGSPLLPYPPEMLNHFFRYWIHSWVPVRFGMETIKDVLYFGAKADLWTMASILGYIGLGALIFVLGAGWWQGRKNLKSI</sequence>
<evidence type="ECO:0000313" key="7">
    <source>
        <dbReference type="EMBL" id="MFD2692945.1"/>
    </source>
</evidence>
<proteinExistence type="predicted"/>
<dbReference type="Proteomes" id="UP001597399">
    <property type="component" value="Unassembled WGS sequence"/>
</dbReference>
<keyword evidence="8" id="KW-1185">Reference proteome</keyword>
<dbReference type="InterPro" id="IPR051328">
    <property type="entry name" value="T7SS_ABC-Transporter"/>
</dbReference>
<gene>
    <name evidence="7" type="ORF">ACFSUE_04770</name>
</gene>
<protein>
    <submittedName>
        <fullName evidence="7">YhgE/Pip domain-containing protein</fullName>
    </submittedName>
</protein>